<dbReference type="InterPro" id="IPR012839">
    <property type="entry name" value="Organic_radical_activase"/>
</dbReference>
<sequence>MGYIHSLESFGTVDGPGVRFVVFFEGCPMRCQYCHNPDTWVLTDGKQMEADEIIDRFLRNASFYRTGGITATGGEPMLQIDFLTELFAKAKAHGIHTCLDTSGIMFPGFPEDGEATSDITLEKIDRLLDVTDLVMLDIKHIRDEDHRKLTGHSNKNILAFARYLDQRKKPVWIRHVVVPGITFEEAELTELGHFLKTLSNMEKLEVLPYHALGKVKYDNLGMDYVLKDTPQLTKEEAKKAEQMIRDAMS</sequence>
<dbReference type="PaxDb" id="166486-ERS852572_03525"/>
<keyword evidence="8 10" id="KW-0408">Iron</keyword>
<evidence type="ECO:0000256" key="8">
    <source>
        <dbReference type="ARBA" id="ARBA00023004"/>
    </source>
</evidence>
<gene>
    <name evidence="12" type="primary">pflA</name>
    <name evidence="12" type="ORF">ERS852572_03525</name>
</gene>
<organism evidence="12 13">
    <name type="scientific">Roseburia intestinalis</name>
    <dbReference type="NCBI Taxonomy" id="166486"/>
    <lineage>
        <taxon>Bacteria</taxon>
        <taxon>Bacillati</taxon>
        <taxon>Bacillota</taxon>
        <taxon>Clostridia</taxon>
        <taxon>Lachnospirales</taxon>
        <taxon>Lachnospiraceae</taxon>
        <taxon>Roseburia</taxon>
    </lineage>
</organism>
<feature type="domain" description="Radical SAM core" evidence="11">
    <location>
        <begin position="13"/>
        <end position="249"/>
    </location>
</feature>
<accession>A0A173VVG6</accession>
<dbReference type="PANTHER" id="PTHR30352:SF5">
    <property type="entry name" value="PYRUVATE FORMATE-LYASE 1-ACTIVATING ENZYME"/>
    <property type="match status" value="1"/>
</dbReference>
<comment type="catalytic activity">
    <reaction evidence="10">
        <text>glycyl-[formate C-acetyltransferase] + reduced [flavodoxin] + S-adenosyl-L-methionine = glycin-2-yl radical-[formate C-acetyltransferase] + semiquinone [flavodoxin] + 5'-deoxyadenosine + L-methionine + H(+)</text>
        <dbReference type="Rhea" id="RHEA:19225"/>
        <dbReference type="Rhea" id="RHEA-COMP:10622"/>
        <dbReference type="Rhea" id="RHEA-COMP:12190"/>
        <dbReference type="Rhea" id="RHEA-COMP:12191"/>
        <dbReference type="Rhea" id="RHEA-COMP:14480"/>
        <dbReference type="ChEBI" id="CHEBI:15378"/>
        <dbReference type="ChEBI" id="CHEBI:17319"/>
        <dbReference type="ChEBI" id="CHEBI:29947"/>
        <dbReference type="ChEBI" id="CHEBI:32722"/>
        <dbReference type="ChEBI" id="CHEBI:57618"/>
        <dbReference type="ChEBI" id="CHEBI:57844"/>
        <dbReference type="ChEBI" id="CHEBI:59789"/>
        <dbReference type="ChEBI" id="CHEBI:140311"/>
        <dbReference type="EC" id="1.97.1.4"/>
    </reaction>
</comment>
<dbReference type="InterPro" id="IPR012838">
    <property type="entry name" value="PFL1_activating"/>
</dbReference>
<dbReference type="GO" id="GO:0046872">
    <property type="term" value="F:metal ion binding"/>
    <property type="evidence" value="ECO:0007669"/>
    <property type="project" value="UniProtKB-UniRule"/>
</dbReference>
<protein>
    <recommendedName>
        <fullName evidence="3 10">Pyruvate formate-lyase-activating enzyme</fullName>
        <ecNumber evidence="10">1.97.1.4</ecNumber>
    </recommendedName>
</protein>
<comment type="similarity">
    <text evidence="2 10">Belongs to the organic radical-activating enzymes family.</text>
</comment>
<evidence type="ECO:0000256" key="6">
    <source>
        <dbReference type="ARBA" id="ARBA00022723"/>
    </source>
</evidence>
<dbReference type="SFLD" id="SFLDS00029">
    <property type="entry name" value="Radical_SAM"/>
    <property type="match status" value="1"/>
</dbReference>
<dbReference type="InterPro" id="IPR034457">
    <property type="entry name" value="Organic_radical-activating"/>
</dbReference>
<dbReference type="EMBL" id="CYXZ01000039">
    <property type="protein sequence ID" value="CUN30616.1"/>
    <property type="molecule type" value="Genomic_DNA"/>
</dbReference>
<dbReference type="NCBIfam" id="TIGR02493">
    <property type="entry name" value="PFLA"/>
    <property type="match status" value="1"/>
</dbReference>
<evidence type="ECO:0000256" key="1">
    <source>
        <dbReference type="ARBA" id="ARBA00003141"/>
    </source>
</evidence>
<keyword evidence="9 10" id="KW-0411">Iron-sulfur</keyword>
<evidence type="ECO:0000256" key="3">
    <source>
        <dbReference type="ARBA" id="ARBA00021356"/>
    </source>
</evidence>
<dbReference type="RefSeq" id="WP_055195964.1">
    <property type="nucleotide sequence ID" value="NZ_CABIYH010000039.1"/>
</dbReference>
<evidence type="ECO:0000256" key="4">
    <source>
        <dbReference type="ARBA" id="ARBA00022485"/>
    </source>
</evidence>
<dbReference type="GO" id="GO:0043365">
    <property type="term" value="F:[formate-C-acetyltransferase]-activating enzyme activity"/>
    <property type="evidence" value="ECO:0007669"/>
    <property type="project" value="UniProtKB-UniRule"/>
</dbReference>
<dbReference type="AlphaFoldDB" id="A0A173VVG6"/>
<evidence type="ECO:0000256" key="5">
    <source>
        <dbReference type="ARBA" id="ARBA00022691"/>
    </source>
</evidence>
<evidence type="ECO:0000256" key="9">
    <source>
        <dbReference type="ARBA" id="ARBA00023014"/>
    </source>
</evidence>
<dbReference type="SFLD" id="SFLDG01066">
    <property type="entry name" value="organic_radical-activating_enz"/>
    <property type="match status" value="1"/>
</dbReference>
<dbReference type="InterPro" id="IPR058240">
    <property type="entry name" value="rSAM_sf"/>
</dbReference>
<evidence type="ECO:0000256" key="2">
    <source>
        <dbReference type="ARBA" id="ARBA00009777"/>
    </source>
</evidence>
<dbReference type="PROSITE" id="PS51918">
    <property type="entry name" value="RADICAL_SAM"/>
    <property type="match status" value="1"/>
</dbReference>
<dbReference type="GO" id="GO:0016829">
    <property type="term" value="F:lyase activity"/>
    <property type="evidence" value="ECO:0007669"/>
    <property type="project" value="UniProtKB-KW"/>
</dbReference>
<dbReference type="Proteomes" id="UP000095350">
    <property type="component" value="Unassembled WGS sequence"/>
</dbReference>
<reference evidence="12 13" key="1">
    <citation type="submission" date="2015-09" db="EMBL/GenBank/DDBJ databases">
        <authorList>
            <consortium name="Pathogen Informatics"/>
        </authorList>
    </citation>
    <scope>NUCLEOTIDE SEQUENCE [LARGE SCALE GENOMIC DNA]</scope>
    <source>
        <strain evidence="12 13">2789STDY5834960</strain>
    </source>
</reference>
<dbReference type="PANTHER" id="PTHR30352">
    <property type="entry name" value="PYRUVATE FORMATE-LYASE-ACTIVATING ENZYME"/>
    <property type="match status" value="1"/>
</dbReference>
<comment type="subcellular location">
    <subcellularLocation>
        <location evidence="10">Cytoplasm</location>
    </subcellularLocation>
</comment>
<dbReference type="InterPro" id="IPR001989">
    <property type="entry name" value="Radical_activat_CS"/>
</dbReference>
<keyword evidence="10" id="KW-0963">Cytoplasm</keyword>
<keyword evidence="12" id="KW-0456">Lyase</keyword>
<name>A0A173VVG6_9FIRM</name>
<keyword evidence="4 10" id="KW-0004">4Fe-4S</keyword>
<dbReference type="STRING" id="166486.ERS852572_03525"/>
<comment type="cofactor">
    <cofactor evidence="10">
        <name>[4Fe-4S] cluster</name>
        <dbReference type="ChEBI" id="CHEBI:49883"/>
    </cofactor>
    <text evidence="10">Binds 1 [4Fe-4S] cluster. The cluster is coordinated with 3 cysteines and an exchangeable S-adenosyl-L-methionine.</text>
</comment>
<dbReference type="PROSITE" id="PS01087">
    <property type="entry name" value="RADICAL_ACTIVATING"/>
    <property type="match status" value="1"/>
</dbReference>
<evidence type="ECO:0000256" key="7">
    <source>
        <dbReference type="ARBA" id="ARBA00023002"/>
    </source>
</evidence>
<evidence type="ECO:0000313" key="12">
    <source>
        <dbReference type="EMBL" id="CUN30616.1"/>
    </source>
</evidence>
<dbReference type="PIRSF" id="PIRSF000371">
    <property type="entry name" value="PFL_act_enz"/>
    <property type="match status" value="1"/>
</dbReference>
<dbReference type="SUPFAM" id="SSF102114">
    <property type="entry name" value="Radical SAM enzymes"/>
    <property type="match status" value="1"/>
</dbReference>
<dbReference type="GO" id="GO:0005737">
    <property type="term" value="C:cytoplasm"/>
    <property type="evidence" value="ECO:0007669"/>
    <property type="project" value="UniProtKB-SubCell"/>
</dbReference>
<keyword evidence="12" id="KW-0670">Pyruvate</keyword>
<comment type="function">
    <text evidence="1 10">Activation of pyruvate formate-lyase under anaerobic conditions by generation of an organic free radical, using S-adenosylmethionine and reduced flavodoxin as cosubstrates to produce 5'-deoxy-adenosine.</text>
</comment>
<evidence type="ECO:0000256" key="10">
    <source>
        <dbReference type="RuleBase" id="RU362053"/>
    </source>
</evidence>
<dbReference type="GO" id="GO:0051539">
    <property type="term" value="F:4 iron, 4 sulfur cluster binding"/>
    <property type="evidence" value="ECO:0007669"/>
    <property type="project" value="UniProtKB-UniRule"/>
</dbReference>
<dbReference type="EC" id="1.97.1.4" evidence="10"/>
<evidence type="ECO:0000313" key="13">
    <source>
        <dbReference type="Proteomes" id="UP000095350"/>
    </source>
</evidence>
<dbReference type="InterPro" id="IPR007197">
    <property type="entry name" value="rSAM"/>
</dbReference>
<dbReference type="InterPro" id="IPR013785">
    <property type="entry name" value="Aldolase_TIM"/>
</dbReference>
<dbReference type="Gene3D" id="3.20.20.70">
    <property type="entry name" value="Aldolase class I"/>
    <property type="match status" value="1"/>
</dbReference>
<evidence type="ECO:0000259" key="11">
    <source>
        <dbReference type="PROSITE" id="PS51918"/>
    </source>
</evidence>
<keyword evidence="5 10" id="KW-0949">S-adenosyl-L-methionine</keyword>
<dbReference type="CDD" id="cd01335">
    <property type="entry name" value="Radical_SAM"/>
    <property type="match status" value="1"/>
</dbReference>
<dbReference type="OrthoDB" id="9782387at2"/>
<keyword evidence="6 10" id="KW-0479">Metal-binding</keyword>
<dbReference type="Pfam" id="PF04055">
    <property type="entry name" value="Radical_SAM"/>
    <property type="match status" value="1"/>
</dbReference>
<proteinExistence type="inferred from homology"/>
<keyword evidence="7 10" id="KW-0560">Oxidoreductase</keyword>